<accession>A0A232FKJ7</accession>
<dbReference type="InterPro" id="IPR009040">
    <property type="entry name" value="Ferritin-like_diiron"/>
</dbReference>
<evidence type="ECO:0000256" key="14">
    <source>
        <dbReference type="PIRSR" id="PIRSR601519-1"/>
    </source>
</evidence>
<evidence type="ECO:0000313" key="19">
    <source>
        <dbReference type="Proteomes" id="UP000215335"/>
    </source>
</evidence>
<evidence type="ECO:0000259" key="17">
    <source>
        <dbReference type="PROSITE" id="PS50905"/>
    </source>
</evidence>
<dbReference type="EC" id="1.16.3.1" evidence="15"/>
<evidence type="ECO:0000256" key="15">
    <source>
        <dbReference type="RuleBase" id="RU361145"/>
    </source>
</evidence>
<dbReference type="FunFam" id="1.20.1260.10:FF:000017">
    <property type="entry name" value="Ferritin"/>
    <property type="match status" value="1"/>
</dbReference>
<evidence type="ECO:0000256" key="7">
    <source>
        <dbReference type="ARBA" id="ARBA00022729"/>
    </source>
</evidence>
<evidence type="ECO:0000256" key="1">
    <source>
        <dbReference type="ARBA" id="ARBA00004555"/>
    </source>
</evidence>
<comment type="subcellular location">
    <subcellularLocation>
        <location evidence="1">Golgi apparatus</location>
    </subcellularLocation>
    <subcellularLocation>
        <location evidence="2">Secreted</location>
    </subcellularLocation>
</comment>
<dbReference type="Gene3D" id="1.20.1260.10">
    <property type="match status" value="1"/>
</dbReference>
<evidence type="ECO:0000256" key="12">
    <source>
        <dbReference type="ARBA" id="ARBA00047990"/>
    </source>
</evidence>
<keyword evidence="10" id="KW-0333">Golgi apparatus</keyword>
<feature type="binding site" evidence="14">
    <location>
        <position position="138"/>
    </location>
    <ligand>
        <name>Fe cation</name>
        <dbReference type="ChEBI" id="CHEBI:24875"/>
        <label>1</label>
    </ligand>
</feature>
<dbReference type="InterPro" id="IPR009078">
    <property type="entry name" value="Ferritin-like_SF"/>
</dbReference>
<dbReference type="AlphaFoldDB" id="A0A232FKJ7"/>
<dbReference type="GO" id="GO:0006879">
    <property type="term" value="P:intracellular iron ion homeostasis"/>
    <property type="evidence" value="ECO:0007669"/>
    <property type="project" value="UniProtKB-KW"/>
</dbReference>
<dbReference type="SUPFAM" id="SSF47240">
    <property type="entry name" value="Ferritin-like"/>
    <property type="match status" value="1"/>
</dbReference>
<evidence type="ECO:0000256" key="6">
    <source>
        <dbReference type="ARBA" id="ARBA00022723"/>
    </source>
</evidence>
<reference evidence="18 19" key="1">
    <citation type="journal article" date="2017" name="Curr. Biol.">
        <title>The Evolution of Venom by Co-option of Single-Copy Genes.</title>
        <authorList>
            <person name="Martinson E.O."/>
            <person name="Mrinalini"/>
            <person name="Kelkar Y.D."/>
            <person name="Chang C.H."/>
            <person name="Werren J.H."/>
        </authorList>
    </citation>
    <scope>NUCLEOTIDE SEQUENCE [LARGE SCALE GENOMIC DNA]</scope>
    <source>
        <strain evidence="18 19">Alberta</strain>
        <tissue evidence="18">Whole body</tissue>
    </source>
</reference>
<sequence length="217" mass="24283">MKLFGAFFVLLLACVGTYGDSLKCHVAPADVPQSWKDMVSPCTKILEAQVKTEIEAAMTYLAMGAHFARDSVNRPGFSKLFIESAAEEREHAIKIIEYLLMRGELASDVSKLLKFPLKPIREEWNSGVEALTDALNLESQVTRSIRDIIMTCESPKDIPFNDYHLVDYLTADFLDEQYKGQRDLAGKISTLGKMMASHGALGEFLFDKKLLKKEVAN</sequence>
<feature type="binding site" evidence="14">
    <location>
        <position position="177"/>
    </location>
    <ligand>
        <name>Fe cation</name>
        <dbReference type="ChEBI" id="CHEBI:24875"/>
        <label>1</label>
    </ligand>
</feature>
<dbReference type="GO" id="GO:0005794">
    <property type="term" value="C:Golgi apparatus"/>
    <property type="evidence" value="ECO:0007669"/>
    <property type="project" value="UniProtKB-SubCell"/>
</dbReference>
<keyword evidence="6 14" id="KW-0479">Metal-binding</keyword>
<comment type="similarity">
    <text evidence="3 15">Belongs to the ferritin family.</text>
</comment>
<dbReference type="EMBL" id="NNAY01000096">
    <property type="protein sequence ID" value="OXU31019.1"/>
    <property type="molecule type" value="Genomic_DNA"/>
</dbReference>
<organism evidence="18 19">
    <name type="scientific">Trichomalopsis sarcophagae</name>
    <dbReference type="NCBI Taxonomy" id="543379"/>
    <lineage>
        <taxon>Eukaryota</taxon>
        <taxon>Metazoa</taxon>
        <taxon>Ecdysozoa</taxon>
        <taxon>Arthropoda</taxon>
        <taxon>Hexapoda</taxon>
        <taxon>Insecta</taxon>
        <taxon>Pterygota</taxon>
        <taxon>Neoptera</taxon>
        <taxon>Endopterygota</taxon>
        <taxon>Hymenoptera</taxon>
        <taxon>Apocrita</taxon>
        <taxon>Proctotrupomorpha</taxon>
        <taxon>Chalcidoidea</taxon>
        <taxon>Pteromalidae</taxon>
        <taxon>Pteromalinae</taxon>
        <taxon>Trichomalopsis</taxon>
    </lineage>
</organism>
<keyword evidence="11" id="KW-1015">Disulfide bond</keyword>
<dbReference type="PANTHER" id="PTHR11431:SF43">
    <property type="entry name" value="FERRITIN"/>
    <property type="match status" value="1"/>
</dbReference>
<dbReference type="GO" id="GO:0006826">
    <property type="term" value="P:iron ion transport"/>
    <property type="evidence" value="ECO:0007669"/>
    <property type="project" value="InterPro"/>
</dbReference>
<comment type="catalytic activity">
    <reaction evidence="12 15">
        <text>4 Fe(2+) + O2 + 4 H(+) = 4 Fe(3+) + 2 H2O</text>
        <dbReference type="Rhea" id="RHEA:11148"/>
        <dbReference type="ChEBI" id="CHEBI:15377"/>
        <dbReference type="ChEBI" id="CHEBI:15378"/>
        <dbReference type="ChEBI" id="CHEBI:15379"/>
        <dbReference type="ChEBI" id="CHEBI:29033"/>
        <dbReference type="ChEBI" id="CHEBI:29034"/>
        <dbReference type="EC" id="1.16.3.1"/>
    </reaction>
</comment>
<evidence type="ECO:0000256" key="16">
    <source>
        <dbReference type="SAM" id="SignalP"/>
    </source>
</evidence>
<evidence type="ECO:0000256" key="4">
    <source>
        <dbReference type="ARBA" id="ARBA00022434"/>
    </source>
</evidence>
<dbReference type="STRING" id="543379.A0A232FKJ7"/>
<feature type="binding site" evidence="14">
    <location>
        <position position="88"/>
    </location>
    <ligand>
        <name>Fe cation</name>
        <dbReference type="ChEBI" id="CHEBI:24875"/>
        <label>1</label>
    </ligand>
</feature>
<feature type="binding site" evidence="14">
    <location>
        <position position="91"/>
    </location>
    <ligand>
        <name>Fe cation</name>
        <dbReference type="ChEBI" id="CHEBI:24875"/>
        <label>1</label>
    </ligand>
</feature>
<feature type="domain" description="Ferritin-like diiron" evidence="17">
    <location>
        <begin position="36"/>
        <end position="195"/>
    </location>
</feature>
<dbReference type="InterPro" id="IPR001519">
    <property type="entry name" value="Ferritin"/>
</dbReference>
<feature type="binding site" evidence="14">
    <location>
        <position position="53"/>
    </location>
    <ligand>
        <name>Fe cation</name>
        <dbReference type="ChEBI" id="CHEBI:24875"/>
        <label>1</label>
    </ligand>
</feature>
<dbReference type="GO" id="GO:0005576">
    <property type="term" value="C:extracellular region"/>
    <property type="evidence" value="ECO:0007669"/>
    <property type="project" value="UniProtKB-SubCell"/>
</dbReference>
<evidence type="ECO:0000313" key="18">
    <source>
        <dbReference type="EMBL" id="OXU31019.1"/>
    </source>
</evidence>
<proteinExistence type="inferred from homology"/>
<protein>
    <recommendedName>
        <fullName evidence="15">Ferritin</fullName>
        <ecNumber evidence="15">1.16.3.1</ecNumber>
    </recommendedName>
</protein>
<comment type="subunit">
    <text evidence="13">Oligomer of 12 light (L) chains and 12 heavy (H) chains; L and H chains are disulfide-linked. The functional molecule forms a roughly spherical shell with a diameter of 12 nm and contains a central cavity into which the insoluble ferric iron core is deposited.</text>
</comment>
<comment type="function">
    <text evidence="15">Stores iron in a soluble, non-toxic, readily available form. Important for iron homeostasis. Iron is taken up in the ferrous form and deposited as ferric hydroxides after oxidation.</text>
</comment>
<dbReference type="Pfam" id="PF00210">
    <property type="entry name" value="Ferritin"/>
    <property type="match status" value="1"/>
</dbReference>
<keyword evidence="8 15" id="KW-0560">Oxidoreductase</keyword>
<gene>
    <name evidence="18" type="ORF">TSAR_014196</name>
</gene>
<evidence type="ECO:0000256" key="10">
    <source>
        <dbReference type="ARBA" id="ARBA00023034"/>
    </source>
</evidence>
<dbReference type="GO" id="GO:0004322">
    <property type="term" value="F:ferroxidase activity"/>
    <property type="evidence" value="ECO:0007669"/>
    <property type="project" value="UniProtKB-EC"/>
</dbReference>
<keyword evidence="4 15" id="KW-0409">Iron storage</keyword>
<evidence type="ECO:0000256" key="11">
    <source>
        <dbReference type="ARBA" id="ARBA00023157"/>
    </source>
</evidence>
<feature type="signal peptide" evidence="16">
    <location>
        <begin position="1"/>
        <end position="19"/>
    </location>
</feature>
<comment type="caution">
    <text evidence="18">The sequence shown here is derived from an EMBL/GenBank/DDBJ whole genome shotgun (WGS) entry which is preliminary data.</text>
</comment>
<dbReference type="PANTHER" id="PTHR11431">
    <property type="entry name" value="FERRITIN"/>
    <property type="match status" value="1"/>
</dbReference>
<dbReference type="GO" id="GO:0008198">
    <property type="term" value="F:ferrous iron binding"/>
    <property type="evidence" value="ECO:0007669"/>
    <property type="project" value="TreeGrafter"/>
</dbReference>
<keyword evidence="9 14" id="KW-0408">Iron</keyword>
<evidence type="ECO:0000256" key="3">
    <source>
        <dbReference type="ARBA" id="ARBA00007513"/>
    </source>
</evidence>
<dbReference type="OrthoDB" id="186462at2759"/>
<dbReference type="GO" id="GO:0008199">
    <property type="term" value="F:ferric iron binding"/>
    <property type="evidence" value="ECO:0007669"/>
    <property type="project" value="InterPro"/>
</dbReference>
<name>A0A232FKJ7_9HYME</name>
<feature type="chain" id="PRO_5012466587" description="Ferritin" evidence="16">
    <location>
        <begin position="20"/>
        <end position="217"/>
    </location>
</feature>
<dbReference type="CDD" id="cd01056">
    <property type="entry name" value="Euk_Ferritin"/>
    <property type="match status" value="1"/>
</dbReference>
<keyword evidence="5" id="KW-0964">Secreted</keyword>
<dbReference type="Proteomes" id="UP000215335">
    <property type="component" value="Unassembled WGS sequence"/>
</dbReference>
<evidence type="ECO:0000256" key="13">
    <source>
        <dbReference type="ARBA" id="ARBA00063343"/>
    </source>
</evidence>
<keyword evidence="19" id="KW-1185">Reference proteome</keyword>
<dbReference type="InterPro" id="IPR008331">
    <property type="entry name" value="Ferritin_DPS_dom"/>
</dbReference>
<evidence type="ECO:0000256" key="2">
    <source>
        <dbReference type="ARBA" id="ARBA00004613"/>
    </source>
</evidence>
<evidence type="ECO:0000256" key="9">
    <source>
        <dbReference type="ARBA" id="ARBA00023004"/>
    </source>
</evidence>
<evidence type="ECO:0000256" key="8">
    <source>
        <dbReference type="ARBA" id="ARBA00023002"/>
    </source>
</evidence>
<keyword evidence="7 16" id="KW-0732">Signal</keyword>
<dbReference type="PROSITE" id="PS50905">
    <property type="entry name" value="FERRITIN_LIKE"/>
    <property type="match status" value="1"/>
</dbReference>
<dbReference type="InterPro" id="IPR012347">
    <property type="entry name" value="Ferritin-like"/>
</dbReference>
<evidence type="ECO:0000256" key="5">
    <source>
        <dbReference type="ARBA" id="ARBA00022525"/>
    </source>
</evidence>